<organism evidence="2 3">
    <name type="scientific">Cercospora beticola</name>
    <name type="common">Sugarbeet leaf spot fungus</name>
    <dbReference type="NCBI Taxonomy" id="122368"/>
    <lineage>
        <taxon>Eukaryota</taxon>
        <taxon>Fungi</taxon>
        <taxon>Dikarya</taxon>
        <taxon>Ascomycota</taxon>
        <taxon>Pezizomycotina</taxon>
        <taxon>Dothideomycetes</taxon>
        <taxon>Dothideomycetidae</taxon>
        <taxon>Mycosphaerellales</taxon>
        <taxon>Mycosphaerellaceae</taxon>
        <taxon>Cercospora</taxon>
    </lineage>
</organism>
<keyword evidence="3" id="KW-1185">Reference proteome</keyword>
<dbReference type="EMBL" id="CP134185">
    <property type="protein sequence ID" value="WPA97593.1"/>
    <property type="molecule type" value="Genomic_DNA"/>
</dbReference>
<gene>
    <name evidence="2" type="ORF">RHO25_002203</name>
</gene>
<dbReference type="RefSeq" id="XP_065458268.1">
    <property type="nucleotide sequence ID" value="XM_065602196.1"/>
</dbReference>
<dbReference type="GeneID" id="90643803"/>
<dbReference type="Proteomes" id="UP001302367">
    <property type="component" value="Chromosome 2"/>
</dbReference>
<feature type="region of interest" description="Disordered" evidence="1">
    <location>
        <begin position="29"/>
        <end position="68"/>
    </location>
</feature>
<evidence type="ECO:0000313" key="3">
    <source>
        <dbReference type="Proteomes" id="UP001302367"/>
    </source>
</evidence>
<evidence type="ECO:0000256" key="1">
    <source>
        <dbReference type="SAM" id="MobiDB-lite"/>
    </source>
</evidence>
<accession>A0ABZ0NDI4</accession>
<proteinExistence type="predicted"/>
<name>A0ABZ0NDI4_CERBT</name>
<sequence>MSDTLSLIFASMRDILFSQRAPETRLKVPLGVPAGYDSSTSCTKDDTASGNAGARSAAEGQHDDDQSK</sequence>
<evidence type="ECO:0000313" key="2">
    <source>
        <dbReference type="EMBL" id="WPA97593.1"/>
    </source>
</evidence>
<protein>
    <submittedName>
        <fullName evidence="2">Uncharacterized protein</fullName>
    </submittedName>
</protein>
<reference evidence="2 3" key="1">
    <citation type="submission" date="2023-09" db="EMBL/GenBank/DDBJ databases">
        <title>Complete-Gapless Cercospora beticola genome.</title>
        <authorList>
            <person name="Wyatt N.A."/>
            <person name="Spanner R.E."/>
            <person name="Bolton M.D."/>
        </authorList>
    </citation>
    <scope>NUCLEOTIDE SEQUENCE [LARGE SCALE GENOMIC DNA]</scope>
    <source>
        <strain evidence="2">Cb09-40</strain>
    </source>
</reference>